<protein>
    <recommendedName>
        <fullName evidence="6">CBM6 domain-containing protein</fullName>
    </recommendedName>
</protein>
<organism evidence="7 8">
    <name type="scientific">Paractinoplanes atraurantiacus</name>
    <dbReference type="NCBI Taxonomy" id="1036182"/>
    <lineage>
        <taxon>Bacteria</taxon>
        <taxon>Bacillati</taxon>
        <taxon>Actinomycetota</taxon>
        <taxon>Actinomycetes</taxon>
        <taxon>Micromonosporales</taxon>
        <taxon>Micromonosporaceae</taxon>
        <taxon>Paractinoplanes</taxon>
    </lineage>
</organism>
<dbReference type="Pfam" id="PF03422">
    <property type="entry name" value="CBM_6"/>
    <property type="match status" value="1"/>
</dbReference>
<dbReference type="PANTHER" id="PTHR40088">
    <property type="entry name" value="PECTATE LYASE (EUROFUNG)"/>
    <property type="match status" value="1"/>
</dbReference>
<dbReference type="InterPro" id="IPR012334">
    <property type="entry name" value="Pectin_lyas_fold"/>
</dbReference>
<dbReference type="PANTHER" id="PTHR40088:SF2">
    <property type="entry name" value="SECRETED SUGAR HYDROLASE"/>
    <property type="match status" value="1"/>
</dbReference>
<feature type="region of interest" description="Disordered" evidence="4">
    <location>
        <begin position="24"/>
        <end position="45"/>
    </location>
</feature>
<accession>A0A285JRP7</accession>
<dbReference type="InterPro" id="IPR006584">
    <property type="entry name" value="Cellulose-bd_IV"/>
</dbReference>
<evidence type="ECO:0000313" key="7">
    <source>
        <dbReference type="EMBL" id="SNY62972.1"/>
    </source>
</evidence>
<dbReference type="SUPFAM" id="SSF49785">
    <property type="entry name" value="Galactose-binding domain-like"/>
    <property type="match status" value="1"/>
</dbReference>
<dbReference type="InterPro" id="IPR005084">
    <property type="entry name" value="CBM6"/>
</dbReference>
<evidence type="ECO:0000313" key="8">
    <source>
        <dbReference type="Proteomes" id="UP000219612"/>
    </source>
</evidence>
<evidence type="ECO:0000256" key="4">
    <source>
        <dbReference type="SAM" id="MobiDB-lite"/>
    </source>
</evidence>
<feature type="domain" description="CBM6" evidence="6">
    <location>
        <begin position="627"/>
        <end position="751"/>
    </location>
</feature>
<dbReference type="SMART" id="SM00710">
    <property type="entry name" value="PbH1"/>
    <property type="match status" value="4"/>
</dbReference>
<name>A0A285JRP7_9ACTN</name>
<evidence type="ECO:0000256" key="5">
    <source>
        <dbReference type="SAM" id="SignalP"/>
    </source>
</evidence>
<dbReference type="EMBL" id="OBDY01000024">
    <property type="protein sequence ID" value="SNY62972.1"/>
    <property type="molecule type" value="Genomic_DNA"/>
</dbReference>
<dbReference type="Gene3D" id="2.60.120.260">
    <property type="entry name" value="Galactose-binding domain-like"/>
    <property type="match status" value="1"/>
</dbReference>
<comment type="subcellular location">
    <subcellularLocation>
        <location evidence="1">Secreted</location>
    </subcellularLocation>
</comment>
<dbReference type="GO" id="GO:0005576">
    <property type="term" value="C:extracellular region"/>
    <property type="evidence" value="ECO:0007669"/>
    <property type="project" value="UniProtKB-SubCell"/>
</dbReference>
<dbReference type="InterPro" id="IPR011459">
    <property type="entry name" value="DUF1565"/>
</dbReference>
<feature type="signal peptide" evidence="5">
    <location>
        <begin position="1"/>
        <end position="21"/>
    </location>
</feature>
<dbReference type="InterPro" id="IPR052052">
    <property type="entry name" value="Polysaccharide_Lyase_9"/>
</dbReference>
<dbReference type="Proteomes" id="UP000219612">
    <property type="component" value="Unassembled WGS sequence"/>
</dbReference>
<evidence type="ECO:0000256" key="1">
    <source>
        <dbReference type="ARBA" id="ARBA00004613"/>
    </source>
</evidence>
<evidence type="ECO:0000259" key="6">
    <source>
        <dbReference type="PROSITE" id="PS51175"/>
    </source>
</evidence>
<dbReference type="RefSeq" id="WP_097326806.1">
    <property type="nucleotide sequence ID" value="NZ_OBDY01000024.1"/>
</dbReference>
<dbReference type="SMART" id="SM00606">
    <property type="entry name" value="CBD_IV"/>
    <property type="match status" value="1"/>
</dbReference>
<dbReference type="CDD" id="cd04084">
    <property type="entry name" value="CBM6_xylanase-like"/>
    <property type="match status" value="1"/>
</dbReference>
<dbReference type="Pfam" id="PF07602">
    <property type="entry name" value="DUF1565"/>
    <property type="match status" value="1"/>
</dbReference>
<dbReference type="SUPFAM" id="SSF51126">
    <property type="entry name" value="Pectin lyase-like"/>
    <property type="match status" value="1"/>
</dbReference>
<proteinExistence type="predicted"/>
<gene>
    <name evidence="7" type="ORF">SAMN05421748_124124</name>
</gene>
<dbReference type="AlphaFoldDB" id="A0A285JRP7"/>
<reference evidence="7 8" key="1">
    <citation type="submission" date="2017-09" db="EMBL/GenBank/DDBJ databases">
        <authorList>
            <person name="Ehlers B."/>
            <person name="Leendertz F.H."/>
        </authorList>
    </citation>
    <scope>NUCLEOTIDE SEQUENCE [LARGE SCALE GENOMIC DNA]</scope>
    <source>
        <strain evidence="7 8">CGMCC 4.6857</strain>
    </source>
</reference>
<dbReference type="InterPro" id="IPR011050">
    <property type="entry name" value="Pectin_lyase_fold/virulence"/>
</dbReference>
<dbReference type="GO" id="GO:0030246">
    <property type="term" value="F:carbohydrate binding"/>
    <property type="evidence" value="ECO:0007669"/>
    <property type="project" value="InterPro"/>
</dbReference>
<evidence type="ECO:0000256" key="3">
    <source>
        <dbReference type="ARBA" id="ARBA00022729"/>
    </source>
</evidence>
<dbReference type="Pfam" id="PF13229">
    <property type="entry name" value="Beta_helix"/>
    <property type="match status" value="1"/>
</dbReference>
<dbReference type="InterPro" id="IPR039448">
    <property type="entry name" value="Beta_helix"/>
</dbReference>
<keyword evidence="2" id="KW-0964">Secreted</keyword>
<sequence length="758" mass="79593">MRYRATIFVIPLLIATATAIAGSAAQATPRTTTHHVATTGDDGAKGTAAAPFRTIQKCAGAAKPGDTCLIAAGTYRETVTPPRDGVTFAAAANAQVVVDGSDPVTGWQRVGADDLEALGRDDRFLAGSPFAQGVRDGRVYRADVPAGPGTQVFVDGAMAPAAQWPYQGDNPMRLLMASARSGTYTSIDDPALDQPAGYWTGARLLARNWFVSETGTVTASQPGQVTAAGLPSCISLNPNQKTSYALSGKLRLLGHAGQWFYDEGAHRLYLWTRDGDDPSGHTVELKRRELGLDLAGRQKVTVTGVGLRASTLRTTAASKNNVIERMTARFVSAYDDLTVDPNMVRNPDACGLLTAGETTSGLQIGGTGNVVRDSVVDWSAGNGVVLTGSGNTVANTTITNADYMGSYAAGVNVIGDRHRVIGNTVRTSGRSGINIDDKVAGASARDNEIAYNDVSGYNNLVNDGGAVYVCCNIDLAGTEFHHNLLHDPAPLAAQAPAPGIYLDNNAFNATVHDNVAWNGTSYGVVLLNGDKPAPGNRIFNNTSGSDRKAVSLNGPEYPDTEIADNIGDVDEKPGVVLRGNIPYSVDPLFTEPRVQDYTLRAESPARGAGAYRPGAGRWRGGAAVSTTLVQAERYAADSGVARHAAGTGQVMGGFDGGDWARYDRVDFGTGRTLFTGSIGADRQYAGRAFEIRLDAQDGPAIGRVTVRPSDGFDDYIDQSVPITPTSGVHTVYLVALGGSPGVANVDYFAFTDPAIVKR</sequence>
<evidence type="ECO:0000256" key="2">
    <source>
        <dbReference type="ARBA" id="ARBA00022525"/>
    </source>
</evidence>
<dbReference type="PROSITE" id="PS51175">
    <property type="entry name" value="CBM6"/>
    <property type="match status" value="1"/>
</dbReference>
<dbReference type="GO" id="GO:0016837">
    <property type="term" value="F:carbon-oxygen lyase activity, acting on polysaccharides"/>
    <property type="evidence" value="ECO:0007669"/>
    <property type="project" value="TreeGrafter"/>
</dbReference>
<dbReference type="InterPro" id="IPR008979">
    <property type="entry name" value="Galactose-bd-like_sf"/>
</dbReference>
<keyword evidence="3 5" id="KW-0732">Signal</keyword>
<dbReference type="InterPro" id="IPR006626">
    <property type="entry name" value="PbH1"/>
</dbReference>
<keyword evidence="8" id="KW-1185">Reference proteome</keyword>
<feature type="chain" id="PRO_5038928437" description="CBM6 domain-containing protein" evidence="5">
    <location>
        <begin position="22"/>
        <end position="758"/>
    </location>
</feature>
<dbReference type="Gene3D" id="2.160.20.10">
    <property type="entry name" value="Single-stranded right-handed beta-helix, Pectin lyase-like"/>
    <property type="match status" value="2"/>
</dbReference>